<protein>
    <submittedName>
        <fullName evidence="2">DUF397 domain-containing protein</fullName>
    </submittedName>
</protein>
<accession>A0ABT6ZN17</accession>
<dbReference type="RefSeq" id="WP_274039878.1">
    <property type="nucleotide sequence ID" value="NZ_JANCPR020000001.1"/>
</dbReference>
<dbReference type="Pfam" id="PF04149">
    <property type="entry name" value="DUF397"/>
    <property type="match status" value="1"/>
</dbReference>
<organism evidence="2 3">
    <name type="scientific">Streptomyces iconiensis</name>
    <dbReference type="NCBI Taxonomy" id="1384038"/>
    <lineage>
        <taxon>Bacteria</taxon>
        <taxon>Bacillati</taxon>
        <taxon>Actinomycetota</taxon>
        <taxon>Actinomycetes</taxon>
        <taxon>Kitasatosporales</taxon>
        <taxon>Streptomycetaceae</taxon>
        <taxon>Streptomyces</taxon>
    </lineage>
</organism>
<comment type="caution">
    <text evidence="2">The sequence shown here is derived from an EMBL/GenBank/DDBJ whole genome shotgun (WGS) entry which is preliminary data.</text>
</comment>
<reference evidence="2 3" key="1">
    <citation type="submission" date="2023-05" db="EMBL/GenBank/DDBJ databases">
        <title>Streptantibioticus silvisoli sp. nov., acidotolerant actinomycetes 1 from pine litter.</title>
        <authorList>
            <person name="Swiecimska M."/>
            <person name="Golinska P."/>
            <person name="Sangal V."/>
            <person name="Wachnowicz B."/>
            <person name="Goodfellow M."/>
        </authorList>
    </citation>
    <scope>NUCLEOTIDE SEQUENCE [LARGE SCALE GENOMIC DNA]</scope>
    <source>
        <strain evidence="2 3">DSM 42109</strain>
    </source>
</reference>
<name>A0ABT6ZN17_9ACTN</name>
<evidence type="ECO:0000313" key="3">
    <source>
        <dbReference type="Proteomes" id="UP001214441"/>
    </source>
</evidence>
<dbReference type="InterPro" id="IPR007278">
    <property type="entry name" value="DUF397"/>
</dbReference>
<evidence type="ECO:0000313" key="2">
    <source>
        <dbReference type="EMBL" id="MDJ1130439.1"/>
    </source>
</evidence>
<sequence>MKTSNCTDRGLTRVTWRKSSYSQGNGACVEVADNRAFIPVRDSKDVSLRPLIFSFGSWSTFIDAVKKGRV</sequence>
<dbReference type="Proteomes" id="UP001214441">
    <property type="component" value="Unassembled WGS sequence"/>
</dbReference>
<gene>
    <name evidence="2" type="ORF">NMN56_000435</name>
</gene>
<feature type="domain" description="DUF397" evidence="1">
    <location>
        <begin position="15"/>
        <end position="66"/>
    </location>
</feature>
<proteinExistence type="predicted"/>
<dbReference type="EMBL" id="JANCPR020000001">
    <property type="protein sequence ID" value="MDJ1130439.1"/>
    <property type="molecule type" value="Genomic_DNA"/>
</dbReference>
<evidence type="ECO:0000259" key="1">
    <source>
        <dbReference type="Pfam" id="PF04149"/>
    </source>
</evidence>
<keyword evidence="3" id="KW-1185">Reference proteome</keyword>